<feature type="compositionally biased region" description="Low complexity" evidence="7">
    <location>
        <begin position="46"/>
        <end position="58"/>
    </location>
</feature>
<gene>
    <name evidence="8" type="primary">Cited1</name>
    <name evidence="8" type="ORF">PARPUN_R15412</name>
</gene>
<keyword evidence="3" id="KW-0805">Transcription regulation</keyword>
<feature type="region of interest" description="Disordered" evidence="7">
    <location>
        <begin position="1"/>
        <end position="73"/>
    </location>
</feature>
<dbReference type="InterPro" id="IPR007576">
    <property type="entry name" value="CITED"/>
</dbReference>
<keyword evidence="9" id="KW-1185">Reference proteome</keyword>
<feature type="non-terminal residue" evidence="8">
    <location>
        <position position="1"/>
    </location>
</feature>
<evidence type="ECO:0000256" key="1">
    <source>
        <dbReference type="ARBA" id="ARBA00004123"/>
    </source>
</evidence>
<evidence type="ECO:0000313" key="9">
    <source>
        <dbReference type="Proteomes" id="UP000570592"/>
    </source>
</evidence>
<name>A0A7L3IUS0_9PASS</name>
<proteinExistence type="inferred from homology"/>
<dbReference type="Pfam" id="PF04487">
    <property type="entry name" value="CITED"/>
    <property type="match status" value="1"/>
</dbReference>
<protein>
    <submittedName>
        <fullName evidence="8">CITE1 protein</fullName>
    </submittedName>
</protein>
<evidence type="ECO:0000256" key="2">
    <source>
        <dbReference type="ARBA" id="ARBA00006967"/>
    </source>
</evidence>
<dbReference type="GO" id="GO:0005634">
    <property type="term" value="C:nucleus"/>
    <property type="evidence" value="ECO:0007669"/>
    <property type="project" value="UniProtKB-SubCell"/>
</dbReference>
<dbReference type="EMBL" id="VZTX01036226">
    <property type="protein sequence ID" value="NXU21162.1"/>
    <property type="molecule type" value="Genomic_DNA"/>
</dbReference>
<keyword evidence="5" id="KW-0804">Transcription</keyword>
<evidence type="ECO:0000256" key="3">
    <source>
        <dbReference type="ARBA" id="ARBA00023015"/>
    </source>
</evidence>
<reference evidence="8 9" key="1">
    <citation type="submission" date="2019-09" db="EMBL/GenBank/DDBJ databases">
        <title>Bird 10,000 Genomes (B10K) Project - Family phase.</title>
        <authorList>
            <person name="Zhang G."/>
        </authorList>
    </citation>
    <scope>NUCLEOTIDE SEQUENCE [LARGE SCALE GENOMIC DNA]</scope>
    <source>
        <strain evidence="8">B10K-DU-029-51</strain>
    </source>
</reference>
<dbReference type="AlphaFoldDB" id="A0A7L3IUS0"/>
<comment type="caution">
    <text evidence="8">The sequence shown here is derived from an EMBL/GenBank/DDBJ whole genome shotgun (WGS) entry which is preliminary data.</text>
</comment>
<dbReference type="Gene3D" id="6.10.140.2200">
    <property type="match status" value="1"/>
</dbReference>
<dbReference type="GO" id="GO:0006355">
    <property type="term" value="P:regulation of DNA-templated transcription"/>
    <property type="evidence" value="ECO:0007669"/>
    <property type="project" value="InterPro"/>
</dbReference>
<evidence type="ECO:0000256" key="7">
    <source>
        <dbReference type="SAM" id="MobiDB-lite"/>
    </source>
</evidence>
<evidence type="ECO:0000256" key="4">
    <source>
        <dbReference type="ARBA" id="ARBA00023159"/>
    </source>
</evidence>
<sequence length="113" mass="11597">VPAGDTPPALRPRGPAGGSQPPGQLAPAEAPRPIPPRGESPEPHGARLAARLRLGDAGSRPLQAAGPGRINSDPVHKVLGAVVLELGLDRADEMRGLWLGHHEFDSPSDLPAG</sequence>
<dbReference type="Proteomes" id="UP000570592">
    <property type="component" value="Unassembled WGS sequence"/>
</dbReference>
<feature type="non-terminal residue" evidence="8">
    <location>
        <position position="113"/>
    </location>
</feature>
<organism evidence="8 9">
    <name type="scientific">Pardalotus punctatus</name>
    <name type="common">spotted pardalote</name>
    <dbReference type="NCBI Taxonomy" id="254575"/>
    <lineage>
        <taxon>Eukaryota</taxon>
        <taxon>Metazoa</taxon>
        <taxon>Chordata</taxon>
        <taxon>Craniata</taxon>
        <taxon>Vertebrata</taxon>
        <taxon>Euteleostomi</taxon>
        <taxon>Archelosauria</taxon>
        <taxon>Archosauria</taxon>
        <taxon>Dinosauria</taxon>
        <taxon>Saurischia</taxon>
        <taxon>Theropoda</taxon>
        <taxon>Coelurosauria</taxon>
        <taxon>Aves</taxon>
        <taxon>Neognathae</taxon>
        <taxon>Neoaves</taxon>
        <taxon>Telluraves</taxon>
        <taxon>Australaves</taxon>
        <taxon>Passeriformes</taxon>
        <taxon>Meliphagoidea</taxon>
        <taxon>Pardalotidae</taxon>
        <taxon>Pardalotus</taxon>
    </lineage>
</organism>
<keyword evidence="4" id="KW-0010">Activator</keyword>
<evidence type="ECO:0000256" key="6">
    <source>
        <dbReference type="ARBA" id="ARBA00023242"/>
    </source>
</evidence>
<comment type="similarity">
    <text evidence="2">Belongs to the CITED family.</text>
</comment>
<accession>A0A7L3IUS0</accession>
<comment type="subcellular location">
    <subcellularLocation>
        <location evidence="1">Nucleus</location>
    </subcellularLocation>
</comment>
<keyword evidence="6" id="KW-0539">Nucleus</keyword>
<evidence type="ECO:0000313" key="8">
    <source>
        <dbReference type="EMBL" id="NXU21162.1"/>
    </source>
</evidence>
<evidence type="ECO:0000256" key="5">
    <source>
        <dbReference type="ARBA" id="ARBA00023163"/>
    </source>
</evidence>